<dbReference type="GO" id="GO:0006465">
    <property type="term" value="P:signal peptide processing"/>
    <property type="evidence" value="ECO:0007669"/>
    <property type="project" value="InterPro"/>
</dbReference>
<protein>
    <submittedName>
        <fullName evidence="2">Conjugative transfer signal peptidase TraF</fullName>
    </submittedName>
</protein>
<dbReference type="PATRIC" id="fig|13690.10.peg.548"/>
<evidence type="ECO:0000259" key="1">
    <source>
        <dbReference type="Pfam" id="PF10502"/>
    </source>
</evidence>
<comment type="caution">
    <text evidence="2">The sequence shown here is derived from an EMBL/GenBank/DDBJ whole genome shotgun (WGS) entry which is preliminary data.</text>
</comment>
<evidence type="ECO:0000313" key="2">
    <source>
        <dbReference type="EMBL" id="KEZ21078.1"/>
    </source>
</evidence>
<organism evidence="2 3">
    <name type="scientific">Sphingobium yanoikuyae</name>
    <name type="common">Sphingomonas yanoikuyae</name>
    <dbReference type="NCBI Taxonomy" id="13690"/>
    <lineage>
        <taxon>Bacteria</taxon>
        <taxon>Pseudomonadati</taxon>
        <taxon>Pseudomonadota</taxon>
        <taxon>Alphaproteobacteria</taxon>
        <taxon>Sphingomonadales</taxon>
        <taxon>Sphingomonadaceae</taxon>
        <taxon>Sphingobium</taxon>
    </lineage>
</organism>
<feature type="domain" description="Peptidase S26" evidence="1">
    <location>
        <begin position="36"/>
        <end position="189"/>
    </location>
</feature>
<name>A0A084ESY6_SPHYA</name>
<dbReference type="InterPro" id="IPR019533">
    <property type="entry name" value="Peptidase_S26"/>
</dbReference>
<dbReference type="MEROPS" id="S26.014"/>
<dbReference type="eggNOG" id="COG4959">
    <property type="taxonomic scope" value="Bacteria"/>
</dbReference>
<dbReference type="EMBL" id="JGVR01000002">
    <property type="protein sequence ID" value="KEZ21078.1"/>
    <property type="molecule type" value="Genomic_DNA"/>
</dbReference>
<dbReference type="InterPro" id="IPR036286">
    <property type="entry name" value="LexA/Signal_pep-like_sf"/>
</dbReference>
<proteinExistence type="predicted"/>
<dbReference type="Gene3D" id="2.10.109.10">
    <property type="entry name" value="Umud Fragment, subunit A"/>
    <property type="match status" value="1"/>
</dbReference>
<evidence type="ECO:0000313" key="3">
    <source>
        <dbReference type="Proteomes" id="UP000028534"/>
    </source>
</evidence>
<dbReference type="GO" id="GO:0004252">
    <property type="term" value="F:serine-type endopeptidase activity"/>
    <property type="evidence" value="ECO:0007669"/>
    <property type="project" value="InterPro"/>
</dbReference>
<dbReference type="Proteomes" id="UP000028534">
    <property type="component" value="Unassembled WGS sequence"/>
</dbReference>
<dbReference type="SUPFAM" id="SSF51306">
    <property type="entry name" value="LexA/Signal peptidase"/>
    <property type="match status" value="1"/>
</dbReference>
<dbReference type="RefSeq" id="WP_037516605.1">
    <property type="nucleotide sequence ID" value="NZ_JGVR01000002.1"/>
</dbReference>
<dbReference type="AlphaFoldDB" id="A0A084ESY6"/>
<accession>A0A084ESY6</accession>
<gene>
    <name evidence="2" type="ORF">CP98_00527</name>
</gene>
<sequence length="194" mass="21047">MTDPRLAAVRAWGKALRAQKLARFRSRRRCCLGLGALALILGTSILFPPRPRFVWNASASAPIGLYRVVPGAHLVRGDMVVAWAPYPARLLAARRHYLPFNVPLVKIVVGVPGDIVCARDTAILVNGRLVAQRQARDGAGRPLPRWQGCEGLGPTRYLLLMVAVPDSFDGRYFGSTEGADIIGRATLLWAGAAK</sequence>
<reference evidence="2 3" key="1">
    <citation type="submission" date="2014-03" db="EMBL/GenBank/DDBJ databases">
        <title>Genome sequence of Sphingobium yanoikuyae B1.</title>
        <authorList>
            <person name="Gan H.M."/>
            <person name="Gan H.Y."/>
            <person name="Savka M.A."/>
        </authorList>
    </citation>
    <scope>NUCLEOTIDE SEQUENCE [LARGE SCALE GENOMIC DNA]</scope>
    <source>
        <strain evidence="2 3">B1</strain>
    </source>
</reference>
<dbReference type="Pfam" id="PF10502">
    <property type="entry name" value="Peptidase_S26"/>
    <property type="match status" value="1"/>
</dbReference>